<reference evidence="1 2" key="1">
    <citation type="submission" date="2020-02" db="EMBL/GenBank/DDBJ databases">
        <title>Flavobacteriaceae Psychroflexus bacterium YR1-1, complete genome.</title>
        <authorList>
            <person name="Li Y."/>
            <person name="Wu S."/>
        </authorList>
    </citation>
    <scope>NUCLEOTIDE SEQUENCE [LARGE SCALE GENOMIC DNA]</scope>
    <source>
        <strain evidence="1 2">YR1-1</strain>
    </source>
</reference>
<dbReference type="InterPro" id="IPR008969">
    <property type="entry name" value="CarboxyPept-like_regulatory"/>
</dbReference>
<name>A0A6B3QWW5_9FLAO</name>
<sequence>MDTHENGKFCERCQKDVKDFTSSSRHTILEFVGREQNVCGRFTPDQLKGNYSDTSFKASLFPKLAFIVGIGSILGFSEPIQAKTIIPKTEITVLKKWHSVLPEKDVDSIIIKGTVYDTEGLVLPGVNVILKDTHVGTQTDFDGKFSLTISTQKLKNENYLSFSYVGFEAQDYRFYGQNKQLSITMELGSALMGEGEVVIVRNQSIFKRIGLFFRRLFK</sequence>
<comment type="caution">
    <text evidence="1">The sequence shown here is derived from an EMBL/GenBank/DDBJ whole genome shotgun (WGS) entry which is preliminary data.</text>
</comment>
<gene>
    <name evidence="1" type="ORF">G3567_00235</name>
</gene>
<proteinExistence type="predicted"/>
<accession>A0A6B3QWW5</accession>
<evidence type="ECO:0000313" key="1">
    <source>
        <dbReference type="EMBL" id="NEV92576.1"/>
    </source>
</evidence>
<protein>
    <recommendedName>
        <fullName evidence="3">CarboxypepD_reg-like domain-containing protein</fullName>
    </recommendedName>
</protein>
<organism evidence="1 2">
    <name type="scientific">Psychroflexus aurantiacus</name>
    <dbReference type="NCBI Taxonomy" id="2709310"/>
    <lineage>
        <taxon>Bacteria</taxon>
        <taxon>Pseudomonadati</taxon>
        <taxon>Bacteroidota</taxon>
        <taxon>Flavobacteriia</taxon>
        <taxon>Flavobacteriales</taxon>
        <taxon>Flavobacteriaceae</taxon>
        <taxon>Psychroflexus</taxon>
    </lineage>
</organism>
<dbReference type="RefSeq" id="WP_164003172.1">
    <property type="nucleotide sequence ID" value="NZ_JAAIKD010000001.1"/>
</dbReference>
<dbReference type="EMBL" id="JAAIKD010000001">
    <property type="protein sequence ID" value="NEV92576.1"/>
    <property type="molecule type" value="Genomic_DNA"/>
</dbReference>
<dbReference type="AlphaFoldDB" id="A0A6B3QWW5"/>
<evidence type="ECO:0000313" key="2">
    <source>
        <dbReference type="Proteomes" id="UP000478505"/>
    </source>
</evidence>
<dbReference type="Proteomes" id="UP000478505">
    <property type="component" value="Unassembled WGS sequence"/>
</dbReference>
<dbReference type="Gene3D" id="2.60.40.1120">
    <property type="entry name" value="Carboxypeptidase-like, regulatory domain"/>
    <property type="match status" value="1"/>
</dbReference>
<keyword evidence="2" id="KW-1185">Reference proteome</keyword>
<evidence type="ECO:0008006" key="3">
    <source>
        <dbReference type="Google" id="ProtNLM"/>
    </source>
</evidence>
<dbReference type="Pfam" id="PF13715">
    <property type="entry name" value="CarbopepD_reg_2"/>
    <property type="match status" value="1"/>
</dbReference>
<dbReference type="SUPFAM" id="SSF49464">
    <property type="entry name" value="Carboxypeptidase regulatory domain-like"/>
    <property type="match status" value="1"/>
</dbReference>